<dbReference type="InterPro" id="IPR013657">
    <property type="entry name" value="SCL35B1-4/HUT1"/>
</dbReference>
<dbReference type="InterPro" id="IPR013087">
    <property type="entry name" value="Znf_C2H2_type"/>
</dbReference>
<evidence type="ECO:0000256" key="6">
    <source>
        <dbReference type="ARBA" id="ARBA00022737"/>
    </source>
</evidence>
<evidence type="ECO:0000256" key="11">
    <source>
        <dbReference type="PROSITE-ProRule" id="PRU00042"/>
    </source>
</evidence>
<keyword evidence="3" id="KW-0813">Transport</keyword>
<dbReference type="PROSITE" id="PS00028">
    <property type="entry name" value="ZINC_FINGER_C2H2_1"/>
    <property type="match status" value="3"/>
</dbReference>
<evidence type="ECO:0000256" key="3">
    <source>
        <dbReference type="ARBA" id="ARBA00022448"/>
    </source>
</evidence>
<dbReference type="Pfam" id="PF08449">
    <property type="entry name" value="UAA"/>
    <property type="match status" value="1"/>
</dbReference>
<gene>
    <name evidence="14" type="ORF">BDFB_002871</name>
</gene>
<comment type="similarity">
    <text evidence="2">Belongs to the nucleotide-sugar transporter family. SLC35B subfamily.</text>
</comment>
<protein>
    <submittedName>
        <fullName evidence="14">UAA domain containing protein</fullName>
    </submittedName>
</protein>
<organism evidence="14 15">
    <name type="scientific">Asbolus verrucosus</name>
    <name type="common">Desert ironclad beetle</name>
    <dbReference type="NCBI Taxonomy" id="1661398"/>
    <lineage>
        <taxon>Eukaryota</taxon>
        <taxon>Metazoa</taxon>
        <taxon>Ecdysozoa</taxon>
        <taxon>Arthropoda</taxon>
        <taxon>Hexapoda</taxon>
        <taxon>Insecta</taxon>
        <taxon>Pterygota</taxon>
        <taxon>Neoptera</taxon>
        <taxon>Endopterygota</taxon>
        <taxon>Coleoptera</taxon>
        <taxon>Polyphaga</taxon>
        <taxon>Cucujiformia</taxon>
        <taxon>Tenebrionidae</taxon>
        <taxon>Pimeliinae</taxon>
        <taxon>Asbolus</taxon>
    </lineage>
</organism>
<evidence type="ECO:0000256" key="4">
    <source>
        <dbReference type="ARBA" id="ARBA00022692"/>
    </source>
</evidence>
<dbReference type="GO" id="GO:0055085">
    <property type="term" value="P:transmembrane transport"/>
    <property type="evidence" value="ECO:0007669"/>
    <property type="project" value="InterPro"/>
</dbReference>
<evidence type="ECO:0000256" key="10">
    <source>
        <dbReference type="ARBA" id="ARBA00023136"/>
    </source>
</evidence>
<keyword evidence="8" id="KW-0862">Zinc</keyword>
<evidence type="ECO:0000313" key="15">
    <source>
        <dbReference type="Proteomes" id="UP000292052"/>
    </source>
</evidence>
<accession>A0A482VQK5</accession>
<evidence type="ECO:0000256" key="7">
    <source>
        <dbReference type="ARBA" id="ARBA00022771"/>
    </source>
</evidence>
<feature type="domain" description="C2H2-type" evidence="13">
    <location>
        <begin position="519"/>
        <end position="547"/>
    </location>
</feature>
<evidence type="ECO:0000256" key="9">
    <source>
        <dbReference type="ARBA" id="ARBA00022989"/>
    </source>
</evidence>
<feature type="domain" description="C2H2-type" evidence="13">
    <location>
        <begin position="620"/>
        <end position="644"/>
    </location>
</feature>
<comment type="subcellular location">
    <subcellularLocation>
        <location evidence="1">Membrane</location>
        <topology evidence="1">Multi-pass membrane protein</topology>
    </subcellularLocation>
</comment>
<evidence type="ECO:0000256" key="2">
    <source>
        <dbReference type="ARBA" id="ARBA00010694"/>
    </source>
</evidence>
<keyword evidence="7 11" id="KW-0863">Zinc-finger</keyword>
<dbReference type="InterPro" id="IPR050688">
    <property type="entry name" value="Zinc_finger/UBP_domain"/>
</dbReference>
<evidence type="ECO:0000256" key="12">
    <source>
        <dbReference type="SAM" id="Phobius"/>
    </source>
</evidence>
<dbReference type="FunFam" id="3.30.160.60:FF:002203">
    <property type="entry name" value="Zinc finger protein 142-like Protein"/>
    <property type="match status" value="2"/>
</dbReference>
<keyword evidence="9 12" id="KW-1133">Transmembrane helix</keyword>
<feature type="domain" description="C2H2-type" evidence="13">
    <location>
        <begin position="680"/>
        <end position="708"/>
    </location>
</feature>
<feature type="transmembrane region" description="Helical" evidence="12">
    <location>
        <begin position="241"/>
        <end position="259"/>
    </location>
</feature>
<dbReference type="GO" id="GO:0012505">
    <property type="term" value="C:endomembrane system"/>
    <property type="evidence" value="ECO:0007669"/>
    <property type="project" value="UniProtKB-ARBA"/>
</dbReference>
<dbReference type="GO" id="GO:0045944">
    <property type="term" value="P:positive regulation of transcription by RNA polymerase II"/>
    <property type="evidence" value="ECO:0007669"/>
    <property type="project" value="TreeGrafter"/>
</dbReference>
<evidence type="ECO:0000256" key="8">
    <source>
        <dbReference type="ARBA" id="ARBA00022833"/>
    </source>
</evidence>
<dbReference type="PANTHER" id="PTHR24403">
    <property type="entry name" value="ZINC FINGER PROTEIN"/>
    <property type="match status" value="1"/>
</dbReference>
<dbReference type="AlphaFoldDB" id="A0A482VQK5"/>
<dbReference type="Gene3D" id="3.30.160.60">
    <property type="entry name" value="Classic Zinc Finger"/>
    <property type="match status" value="6"/>
</dbReference>
<keyword evidence="6" id="KW-0677">Repeat</keyword>
<feature type="transmembrane region" description="Helical" evidence="12">
    <location>
        <begin position="7"/>
        <end position="28"/>
    </location>
</feature>
<dbReference type="OrthoDB" id="3561125at2759"/>
<evidence type="ECO:0000259" key="13">
    <source>
        <dbReference type="PROSITE" id="PS50157"/>
    </source>
</evidence>
<dbReference type="InterPro" id="IPR036236">
    <property type="entry name" value="Znf_C2H2_sf"/>
</dbReference>
<keyword evidence="10 12" id="KW-0472">Membrane</keyword>
<proteinExistence type="inferred from homology"/>
<name>A0A482VQK5_ASBVE</name>
<dbReference type="EMBL" id="QDEB01078467">
    <property type="protein sequence ID" value="RZC34617.1"/>
    <property type="molecule type" value="Genomic_DNA"/>
</dbReference>
<evidence type="ECO:0000256" key="1">
    <source>
        <dbReference type="ARBA" id="ARBA00004141"/>
    </source>
</evidence>
<feature type="transmembrane region" description="Helical" evidence="12">
    <location>
        <begin position="40"/>
        <end position="64"/>
    </location>
</feature>
<keyword evidence="5" id="KW-0479">Metal-binding</keyword>
<dbReference type="GO" id="GO:0005634">
    <property type="term" value="C:nucleus"/>
    <property type="evidence" value="ECO:0007669"/>
    <property type="project" value="TreeGrafter"/>
</dbReference>
<dbReference type="SMART" id="SM00355">
    <property type="entry name" value="ZnF_C2H2"/>
    <property type="match status" value="13"/>
</dbReference>
<dbReference type="STRING" id="1661398.A0A482VQK5"/>
<dbReference type="SUPFAM" id="SSF57667">
    <property type="entry name" value="beta-beta-alpha zinc fingers"/>
    <property type="match status" value="1"/>
</dbReference>
<dbReference type="PROSITE" id="PS50157">
    <property type="entry name" value="ZINC_FINGER_C2H2_2"/>
    <property type="match status" value="3"/>
</dbReference>
<reference evidence="14 15" key="1">
    <citation type="submission" date="2017-03" db="EMBL/GenBank/DDBJ databases">
        <title>Genome of the blue death feigning beetle - Asbolus verrucosus.</title>
        <authorList>
            <person name="Rider S.D."/>
        </authorList>
    </citation>
    <scope>NUCLEOTIDE SEQUENCE [LARGE SCALE GENOMIC DNA]</scope>
    <source>
        <strain evidence="14">Butters</strain>
        <tissue evidence="14">Head and leg muscle</tissue>
    </source>
</reference>
<feature type="transmembrane region" description="Helical" evidence="12">
    <location>
        <begin position="158"/>
        <end position="177"/>
    </location>
</feature>
<evidence type="ECO:0000256" key="5">
    <source>
        <dbReference type="ARBA" id="ARBA00022723"/>
    </source>
</evidence>
<dbReference type="Proteomes" id="UP000292052">
    <property type="component" value="Unassembled WGS sequence"/>
</dbReference>
<dbReference type="GO" id="GO:0016020">
    <property type="term" value="C:membrane"/>
    <property type="evidence" value="ECO:0007669"/>
    <property type="project" value="UniProtKB-SubCell"/>
</dbReference>
<keyword evidence="4 12" id="KW-0812">Transmembrane</keyword>
<dbReference type="PANTHER" id="PTHR24403:SF67">
    <property type="entry name" value="FI01116P-RELATED"/>
    <property type="match status" value="1"/>
</dbReference>
<feature type="transmembrane region" description="Helical" evidence="12">
    <location>
        <begin position="115"/>
        <end position="134"/>
    </location>
</feature>
<comment type="caution">
    <text evidence="14">The sequence shown here is derived from an EMBL/GenBank/DDBJ whole genome shotgun (WGS) entry which is preliminary data.</text>
</comment>
<evidence type="ECO:0000313" key="14">
    <source>
        <dbReference type="EMBL" id="RZC34617.1"/>
    </source>
</evidence>
<dbReference type="Pfam" id="PF13909">
    <property type="entry name" value="zf-H2C2_5"/>
    <property type="match status" value="1"/>
</dbReference>
<sequence length="737" mass="86424">MANNVPLTISFIVLSTISVLLVVNKIIANLGFLQDAPPEYSWLVHGLMNVLGYATVFLPGYLTYKYVQKISYMSKSGDDVCGQIIRTCFGEDESLISHTTTATPAPQRTRWQETVLLLFHFFGLQISYLTWGVLQEKVMTQEYRSKNGEVEYFKDSQFLVFVNRILAFCMSGVYVFCQRQARYRCPLYKYVFCSFSNIMSSWCQYEALKYVSFPHQVLAKAAKTIPVMIMGKIVSKTKYEYYEYVTSVLLSIGMLLFMLDVGNDRSSSAVTTFSGVVLLKMCKCIHCDYKSEFLLNIISHIKTIHHQVVDCPDIKEMAMLNTYVCKICNFETFSRLICLKHCTECSEGGNANIRDTICLKCCQCEFKTTYWRYLKKHMVFKHRAPELIDWFQCEYCPHKSKNKNSLKLHTVRKHIAPADFNWFKCKYCAYKTVQLTKLNHHVLVKHPLSENIKWYECERCSFKAERKSELKCHLLDEHGGPDNLAVYVCEQCPFKSKRLFHLQAHVRVKHATPENIKWFECEQCSFKVKYRNVLRTHVILKHTAPEDIVWYRCQHCSYKAKVKAHLDRHNQRKHTIGEAAFAETVKWYECEHCPYKVKKPESLKKHVVTKHTPCEDIKWLECEKCSLKMKHRDELRAHMRVQHTAVWFKCEQCSYKSKLSSGVKKHVQRKHLAVEDIEWLTCRDCSYRTKQQQNLKMHVRTKHTPPENVAWFGCEQCSFRTKWKKSLKAHVSKKHLP</sequence>
<dbReference type="GO" id="GO:0008270">
    <property type="term" value="F:zinc ion binding"/>
    <property type="evidence" value="ECO:0007669"/>
    <property type="project" value="UniProtKB-KW"/>
</dbReference>
<keyword evidence="15" id="KW-1185">Reference proteome</keyword>